<dbReference type="SUPFAM" id="SSF56219">
    <property type="entry name" value="DNase I-like"/>
    <property type="match status" value="1"/>
</dbReference>
<proteinExistence type="predicted"/>
<dbReference type="EMBL" id="LSRX01000853">
    <property type="protein sequence ID" value="OLP87584.1"/>
    <property type="molecule type" value="Genomic_DNA"/>
</dbReference>
<evidence type="ECO:0000313" key="3">
    <source>
        <dbReference type="Proteomes" id="UP000186817"/>
    </source>
</evidence>
<name>A0A1Q9CXD3_SYMMI</name>
<evidence type="ECO:0000256" key="1">
    <source>
        <dbReference type="SAM" id="MobiDB-lite"/>
    </source>
</evidence>
<dbReference type="InterPro" id="IPR036691">
    <property type="entry name" value="Endo/exonu/phosph_ase_sf"/>
</dbReference>
<protein>
    <recommendedName>
        <fullName evidence="4">Endonuclease/exonuclease/phosphatase domain-containing protein</fullName>
    </recommendedName>
</protein>
<feature type="region of interest" description="Disordered" evidence="1">
    <location>
        <begin position="226"/>
        <end position="254"/>
    </location>
</feature>
<gene>
    <name evidence="2" type="ORF">AK812_SmicGene31179</name>
</gene>
<dbReference type="Proteomes" id="UP000186817">
    <property type="component" value="Unassembled WGS sequence"/>
</dbReference>
<reference evidence="2 3" key="1">
    <citation type="submission" date="2016-02" db="EMBL/GenBank/DDBJ databases">
        <title>Genome analysis of coral dinoflagellate symbionts highlights evolutionary adaptations to a symbiotic lifestyle.</title>
        <authorList>
            <person name="Aranda M."/>
            <person name="Li Y."/>
            <person name="Liew Y.J."/>
            <person name="Baumgarten S."/>
            <person name="Simakov O."/>
            <person name="Wilson M."/>
            <person name="Piel J."/>
            <person name="Ashoor H."/>
            <person name="Bougouffa S."/>
            <person name="Bajic V.B."/>
            <person name="Ryu T."/>
            <person name="Ravasi T."/>
            <person name="Bayer T."/>
            <person name="Micklem G."/>
            <person name="Kim H."/>
            <person name="Bhak J."/>
            <person name="Lajeunesse T.C."/>
            <person name="Voolstra C.R."/>
        </authorList>
    </citation>
    <scope>NUCLEOTIDE SEQUENCE [LARGE SCALE GENOMIC DNA]</scope>
    <source>
        <strain evidence="2 3">CCMP2467</strain>
    </source>
</reference>
<keyword evidence="3" id="KW-1185">Reference proteome</keyword>
<accession>A0A1Q9CXD3</accession>
<dbReference type="AlphaFoldDB" id="A0A1Q9CXD3"/>
<organism evidence="2 3">
    <name type="scientific">Symbiodinium microadriaticum</name>
    <name type="common">Dinoflagellate</name>
    <name type="synonym">Zooxanthella microadriatica</name>
    <dbReference type="NCBI Taxonomy" id="2951"/>
    <lineage>
        <taxon>Eukaryota</taxon>
        <taxon>Sar</taxon>
        <taxon>Alveolata</taxon>
        <taxon>Dinophyceae</taxon>
        <taxon>Suessiales</taxon>
        <taxon>Symbiodiniaceae</taxon>
        <taxon>Symbiodinium</taxon>
    </lineage>
</organism>
<comment type="caution">
    <text evidence="2">The sequence shown here is derived from an EMBL/GenBank/DDBJ whole genome shotgun (WGS) entry which is preliminary data.</text>
</comment>
<evidence type="ECO:0000313" key="2">
    <source>
        <dbReference type="EMBL" id="OLP87584.1"/>
    </source>
</evidence>
<sequence>MLIFQWTSLAYKNWMECTGQPSFPVSRENLWTSGTIVWPDSFQLLCNGSWCRFIVASFYGCAFDPQLAMKGVEYAVQELRRSQDPWMLLGDFDLEDPLTGALASDLAWSWDDAFQTETWLPATRSSGRRIDFGLGCGRHFPTSVKQRWTFSDHAEVCCEMDLTEPAGHRADTDMLSNGGRDFYITNGARLLGQFRRPTRMCPDPWKEFTPGNQSYKRFKAPPAMCSSAASSSESRRPMDTAASEAPTSAAVTAEAPVGMPTSSVKVGKDASVFATRFTLELALEVVPVAAALAVAKLKPRA</sequence>
<evidence type="ECO:0008006" key="4">
    <source>
        <dbReference type="Google" id="ProtNLM"/>
    </source>
</evidence>